<dbReference type="Gene3D" id="2.60.40.10">
    <property type="entry name" value="Immunoglobulins"/>
    <property type="match status" value="1"/>
</dbReference>
<evidence type="ECO:0000313" key="5">
    <source>
        <dbReference type="Proteomes" id="UP000014974"/>
    </source>
</evidence>
<dbReference type="NCBIfam" id="TIGR04183">
    <property type="entry name" value="Por_Secre_tail"/>
    <property type="match status" value="1"/>
</dbReference>
<dbReference type="SMART" id="SM00634">
    <property type="entry name" value="BID_1"/>
    <property type="match status" value="1"/>
</dbReference>
<dbReference type="InterPro" id="IPR003344">
    <property type="entry name" value="Big_1_dom"/>
</dbReference>
<dbReference type="eggNOG" id="COG3291">
    <property type="taxonomic scope" value="Bacteria"/>
</dbReference>
<reference evidence="4 5" key="1">
    <citation type="journal article" date="2013" name="Genome Announc.">
        <title>Draft Genome Sequence of Cyclobacterium qasimii Strain M12-11BT, Isolated from Arctic Marine Sediment.</title>
        <authorList>
            <person name="Shivaji S."/>
            <person name="Ara S."/>
            <person name="Singh A."/>
            <person name="Kumar Pinnaka A."/>
        </authorList>
    </citation>
    <scope>NUCLEOTIDE SEQUENCE [LARGE SCALE GENOMIC DNA]</scope>
    <source>
        <strain evidence="4 5">M12-11B</strain>
    </source>
</reference>
<feature type="signal peptide" evidence="2">
    <location>
        <begin position="1"/>
        <end position="27"/>
    </location>
</feature>
<evidence type="ECO:0000259" key="3">
    <source>
        <dbReference type="SMART" id="SM00634"/>
    </source>
</evidence>
<dbReference type="PANTHER" id="PTHR46534:SF1">
    <property type="entry name" value="IGGFC-BINDING PROTEIN N-TERMINAL DOMAIN-CONTAINING PROTEIN"/>
    <property type="match status" value="1"/>
</dbReference>
<dbReference type="STRING" id="641524.ADICYQ_0105"/>
<feature type="chain" id="PRO_5004559119" evidence="2">
    <location>
        <begin position="28"/>
        <end position="1493"/>
    </location>
</feature>
<proteinExistence type="inferred from homology"/>
<sequence length="1493" mass="161665">MYVMRQTYSVFSLIFLLFVLPMSLVNAQNGVPDNKGKEFWLMFNRNLDNRGINPDLFITGDIATTGRVNLPNDVQIDFSVVPGEITKIDLPISILAIEEEEISQKGIHIIAENEVTVYGLSQRTNSTDAFLGLPLDVLGNEYVVMSNGTLIINRTVSYSLLGIVAPWDNTEVTIIPSSDTRNRQKGVPFKINLQKGEIYQLSAAVSNGDLTGTIITSNNSIAVFSGHTCSYVGSGARTCDFIIEQIPPVLSLGQRFVTVPLATRKAGDIFRMVATKDGTNISIVGTNDFKESISLNRGEFREISIPSGVFSNIISNQAVLVAQFSKSQDVDNVTSDPFMVLIPPFEQFQNQYTVSTPSSGFSKHFINLSVPISQKDKIKLNESFLDSSLFTDIPGSAFAGAQVEVSAGTNNISGNLAFGAFIYGFGSNDSYGYPAGQALSSVEQVESISLDLEQEIEQGSTYCFNSTVTDDEGVPIFGVRVDFEIEGPNEKIGFAVTDEQGIANFCYDAVSEGTDKIIATVGSTTTEGTVITSIPRPVSVLLTSMPDVVNMGEEICLSSQVLDQFGNPIEGEELFIEYIGNVLYSGDSDENGKVDYCFTPEEGGDLQFSSYFDSINKTELMVEVSIPAAVPSTITVVSEGNEINLGQQICVTATVLDQFGEIMEGVEVQLEINGKHAGSEITDENGVAEFCKTAALEDGELLIFIVNYIGGGTPASTSIKVLNSGGGNGGGNGGGGDLVASSISISGLPVEVQLGEEACFQSIVLDQNGDPLPNTEVDIVVNGDLIATLITNEEGIVAYCLASETLGDLGFSVSYSGGVPVNGSVKVIQVEIIATTISVNPSEDEVSLGEETCLEVGVLDQFDNPVGDIEVFITKNGDSVGSMMTAEDGMMNYCFTPDMEGEFEYSFHYTSENENRINSIITVKDNTPIPTIITFVDNEVEVVVGEEICLAATILDQFGIPLVGVEVSFDVNGVFYGKGITDENGRVEFCEIPDEMGDLIVTATYEGGAPAEATIKVITETDVLEIESFWLVDANDFSLIRELMDGEKIPYSTLKGNRYNIAAITNEEKVGSVRFTYEYLFHCSTCSPHRGGRTENFVPYTALHEGIGPLAGKALYPGFYQFSATPYGKNSGKGNKGLESTLKFEVYFENIIEGFTLVNATDDADIIAIKDGDIVDLSAFKGKKFNIRANTPVNQVQGGVGMEISGTINLSKFEKFKPYALFMDTNGDYAGVDLPEGNYTLSATAFPFNSSTTRGVGGVTETINFEVIHNSKVDKFTLVNADTDRDIMTIIEGAYIDLNQYKDVKLNIRADGKGGHLAAMSFQLSGAKNYNWTERKAPYAIFGDLPANDYVGKYFKEGNYKLMVTPYNVDNTMGESLTINFSAGFDKGDNLRINGASMNQLEANTTEVGENEGRQQESLTVYPQPAQNFVNFNYPSSLREDATVMIYKGNGQLIHGAQMGNTPDFNFGRYGSGLYLIHVTDIDKVITKKIFIY</sequence>
<keyword evidence="2" id="KW-0732">Signal</keyword>
<dbReference type="SUPFAM" id="SSF49373">
    <property type="entry name" value="Invasin/intimin cell-adhesion fragments"/>
    <property type="match status" value="2"/>
</dbReference>
<dbReference type="InterPro" id="IPR026444">
    <property type="entry name" value="Secre_tail"/>
</dbReference>
<organism evidence="4 5">
    <name type="scientific">Cyclobacterium qasimii M12-11B</name>
    <dbReference type="NCBI Taxonomy" id="641524"/>
    <lineage>
        <taxon>Bacteria</taxon>
        <taxon>Pseudomonadati</taxon>
        <taxon>Bacteroidota</taxon>
        <taxon>Cytophagia</taxon>
        <taxon>Cytophagales</taxon>
        <taxon>Cyclobacteriaceae</taxon>
        <taxon>Cyclobacterium</taxon>
    </lineage>
</organism>
<dbReference type="EMBL" id="ATNM01000004">
    <property type="protein sequence ID" value="EPR71634.1"/>
    <property type="molecule type" value="Genomic_DNA"/>
</dbReference>
<dbReference type="PANTHER" id="PTHR46534">
    <property type="entry name" value="IGGFC_BINDING DOMAIN-CONTAINING PROTEIN"/>
    <property type="match status" value="1"/>
</dbReference>
<feature type="domain" description="Big-1" evidence="3">
    <location>
        <begin position="931"/>
        <end position="1015"/>
    </location>
</feature>
<dbReference type="Pfam" id="PF18962">
    <property type="entry name" value="Por_Secre_tail"/>
    <property type="match status" value="1"/>
</dbReference>
<dbReference type="Pfam" id="PF17517">
    <property type="entry name" value="IgGFc_binding"/>
    <property type="match status" value="1"/>
</dbReference>
<comment type="similarity">
    <text evidence="1">Belongs to the intimin/invasin family.</text>
</comment>
<gene>
    <name evidence="4" type="ORF">ADICYQ_0105</name>
</gene>
<evidence type="ECO:0000313" key="4">
    <source>
        <dbReference type="EMBL" id="EPR71634.1"/>
    </source>
</evidence>
<name>S7WXZ3_9BACT</name>
<dbReference type="Proteomes" id="UP000014974">
    <property type="component" value="Unassembled WGS sequence"/>
</dbReference>
<dbReference type="InterPro" id="IPR035234">
    <property type="entry name" value="IgGFc-bd_N"/>
</dbReference>
<accession>S7WXZ3</accession>
<protein>
    <submittedName>
        <fullName evidence="4">Putative secreted protein</fullName>
    </submittedName>
</protein>
<dbReference type="InterPro" id="IPR008964">
    <property type="entry name" value="Invasin/intimin_cell_adhesion"/>
</dbReference>
<dbReference type="InterPro" id="IPR013783">
    <property type="entry name" value="Ig-like_fold"/>
</dbReference>
<comment type="caution">
    <text evidence="4">The sequence shown here is derived from an EMBL/GenBank/DDBJ whole genome shotgun (WGS) entry which is preliminary data.</text>
</comment>
<evidence type="ECO:0000256" key="1">
    <source>
        <dbReference type="ARBA" id="ARBA00010116"/>
    </source>
</evidence>
<evidence type="ECO:0000256" key="2">
    <source>
        <dbReference type="SAM" id="SignalP"/>
    </source>
</evidence>
<dbReference type="eggNOG" id="COG2373">
    <property type="taxonomic scope" value="Bacteria"/>
</dbReference>